<accession>A0A383D9G6</accession>
<dbReference type="AlphaFoldDB" id="A0A383D9G6"/>
<gene>
    <name evidence="1" type="ORF">METZ01_LOCUS493352</name>
</gene>
<sequence length="89" mass="10539">MLTDKEKLILHYVAFCSSRNIEDHHIRKMVLDVIHSRCRSIAPEDAHDIILEIDEELLAGKIMFEEMLGDLMWSMTGERPNRNNWNDMR</sequence>
<dbReference type="EMBL" id="UINC01215013">
    <property type="protein sequence ID" value="SVE40498.1"/>
    <property type="molecule type" value="Genomic_DNA"/>
</dbReference>
<proteinExistence type="predicted"/>
<name>A0A383D9G6_9ZZZZ</name>
<reference evidence="1" key="1">
    <citation type="submission" date="2018-05" db="EMBL/GenBank/DDBJ databases">
        <authorList>
            <person name="Lanie J.A."/>
            <person name="Ng W.-L."/>
            <person name="Kazmierczak K.M."/>
            <person name="Andrzejewski T.M."/>
            <person name="Davidsen T.M."/>
            <person name="Wayne K.J."/>
            <person name="Tettelin H."/>
            <person name="Glass J.I."/>
            <person name="Rusch D."/>
            <person name="Podicherti R."/>
            <person name="Tsui H.-C.T."/>
            <person name="Winkler M.E."/>
        </authorList>
    </citation>
    <scope>NUCLEOTIDE SEQUENCE</scope>
</reference>
<organism evidence="1">
    <name type="scientific">marine metagenome</name>
    <dbReference type="NCBI Taxonomy" id="408172"/>
    <lineage>
        <taxon>unclassified sequences</taxon>
        <taxon>metagenomes</taxon>
        <taxon>ecological metagenomes</taxon>
    </lineage>
</organism>
<protein>
    <submittedName>
        <fullName evidence="1">Uncharacterized protein</fullName>
    </submittedName>
</protein>
<evidence type="ECO:0000313" key="1">
    <source>
        <dbReference type="EMBL" id="SVE40498.1"/>
    </source>
</evidence>